<dbReference type="InterPro" id="IPR002059">
    <property type="entry name" value="CSP_DNA-bd"/>
</dbReference>
<proteinExistence type="predicted"/>
<dbReference type="PROSITE" id="PS51857">
    <property type="entry name" value="CSD_2"/>
    <property type="match status" value="1"/>
</dbReference>
<dbReference type="Gene3D" id="2.40.50.140">
    <property type="entry name" value="Nucleic acid-binding proteins"/>
    <property type="match status" value="1"/>
</dbReference>
<dbReference type="InterPro" id="IPR012340">
    <property type="entry name" value="NA-bd_OB-fold"/>
</dbReference>
<dbReference type="PANTHER" id="PTHR46565">
    <property type="entry name" value="COLD SHOCK DOMAIN PROTEIN 2"/>
    <property type="match status" value="1"/>
</dbReference>
<name>A0ABN9PK21_9DINO</name>
<accession>A0ABN9PK21</accession>
<feature type="region of interest" description="Disordered" evidence="1">
    <location>
        <begin position="71"/>
        <end position="108"/>
    </location>
</feature>
<keyword evidence="4" id="KW-1185">Reference proteome</keyword>
<comment type="caution">
    <text evidence="3">The sequence shown here is derived from an EMBL/GenBank/DDBJ whole genome shotgun (WGS) entry which is preliminary data.</text>
</comment>
<sequence length="108" mass="10840">MPKGTIKKFFEDKGFGFITPEDGGEDVFVHRKVNGADRTAYLEEGDAVEYELEWDDRKGKYCASSCSGPWKSGGGDGGGGGGGWGGGGGGKGGGKGGGGGWGKGGGGW</sequence>
<dbReference type="SUPFAM" id="SSF50249">
    <property type="entry name" value="Nucleic acid-binding proteins"/>
    <property type="match status" value="1"/>
</dbReference>
<dbReference type="InterPro" id="IPR011129">
    <property type="entry name" value="CSD"/>
</dbReference>
<protein>
    <recommendedName>
        <fullName evidence="2">CSD domain-containing protein</fullName>
    </recommendedName>
</protein>
<evidence type="ECO:0000313" key="3">
    <source>
        <dbReference type="EMBL" id="CAK0792926.1"/>
    </source>
</evidence>
<reference evidence="3" key="1">
    <citation type="submission" date="2023-10" db="EMBL/GenBank/DDBJ databases">
        <authorList>
            <person name="Chen Y."/>
            <person name="Shah S."/>
            <person name="Dougan E. K."/>
            <person name="Thang M."/>
            <person name="Chan C."/>
        </authorList>
    </citation>
    <scope>NUCLEOTIDE SEQUENCE [LARGE SCALE GENOMIC DNA]</scope>
</reference>
<evidence type="ECO:0000256" key="1">
    <source>
        <dbReference type="SAM" id="MobiDB-lite"/>
    </source>
</evidence>
<feature type="domain" description="CSD" evidence="2">
    <location>
        <begin position="1"/>
        <end position="68"/>
    </location>
</feature>
<dbReference type="PANTHER" id="PTHR46565:SF20">
    <property type="entry name" value="COLD SHOCK DOMAIN-CONTAINING PROTEIN 4"/>
    <property type="match status" value="1"/>
</dbReference>
<gene>
    <name evidence="3" type="ORF">PCOR1329_LOCUS3371</name>
</gene>
<dbReference type="EMBL" id="CAUYUJ010000868">
    <property type="protein sequence ID" value="CAK0792926.1"/>
    <property type="molecule type" value="Genomic_DNA"/>
</dbReference>
<evidence type="ECO:0000313" key="4">
    <source>
        <dbReference type="Proteomes" id="UP001189429"/>
    </source>
</evidence>
<organism evidence="3 4">
    <name type="scientific">Prorocentrum cordatum</name>
    <dbReference type="NCBI Taxonomy" id="2364126"/>
    <lineage>
        <taxon>Eukaryota</taxon>
        <taxon>Sar</taxon>
        <taxon>Alveolata</taxon>
        <taxon>Dinophyceae</taxon>
        <taxon>Prorocentrales</taxon>
        <taxon>Prorocentraceae</taxon>
        <taxon>Prorocentrum</taxon>
    </lineage>
</organism>
<evidence type="ECO:0000259" key="2">
    <source>
        <dbReference type="PROSITE" id="PS51857"/>
    </source>
</evidence>
<dbReference type="CDD" id="cd04458">
    <property type="entry name" value="CSP_CDS"/>
    <property type="match status" value="1"/>
</dbReference>
<dbReference type="Pfam" id="PF00313">
    <property type="entry name" value="CSD"/>
    <property type="match status" value="1"/>
</dbReference>
<dbReference type="SMART" id="SM00357">
    <property type="entry name" value="CSP"/>
    <property type="match status" value="1"/>
</dbReference>
<dbReference type="PRINTS" id="PR00050">
    <property type="entry name" value="COLDSHOCK"/>
</dbReference>
<dbReference type="Proteomes" id="UP001189429">
    <property type="component" value="Unassembled WGS sequence"/>
</dbReference>